<feature type="coiled-coil region" evidence="1">
    <location>
        <begin position="203"/>
        <end position="241"/>
    </location>
</feature>
<accession>A0A1B6K2X7</accession>
<dbReference type="Pfam" id="PF00240">
    <property type="entry name" value="ubiquitin"/>
    <property type="match status" value="1"/>
</dbReference>
<protein>
    <recommendedName>
        <fullName evidence="3">Ubiquitin-like domain-containing protein</fullName>
    </recommendedName>
</protein>
<dbReference type="AlphaFoldDB" id="A0A1B6K2X7"/>
<evidence type="ECO:0000259" key="3">
    <source>
        <dbReference type="PROSITE" id="PS50053"/>
    </source>
</evidence>
<reference evidence="4" key="1">
    <citation type="submission" date="2015-11" db="EMBL/GenBank/DDBJ databases">
        <title>De novo transcriptome assembly of four potential Pierce s Disease insect vectors from Arizona vineyards.</title>
        <authorList>
            <person name="Tassone E.E."/>
        </authorList>
    </citation>
    <scope>NUCLEOTIDE SEQUENCE</scope>
</reference>
<dbReference type="EMBL" id="GECU01001928">
    <property type="protein sequence ID" value="JAT05779.1"/>
    <property type="molecule type" value="Transcribed_RNA"/>
</dbReference>
<feature type="domain" description="Ubiquitin-like" evidence="3">
    <location>
        <begin position="255"/>
        <end position="331"/>
    </location>
</feature>
<dbReference type="PROSITE" id="PS50053">
    <property type="entry name" value="UBIQUITIN_2"/>
    <property type="match status" value="1"/>
</dbReference>
<dbReference type="SUPFAM" id="SSF54236">
    <property type="entry name" value="Ubiquitin-like"/>
    <property type="match status" value="1"/>
</dbReference>
<evidence type="ECO:0000313" key="4">
    <source>
        <dbReference type="EMBL" id="JAT05779.1"/>
    </source>
</evidence>
<feature type="coiled-coil region" evidence="1">
    <location>
        <begin position="135"/>
        <end position="166"/>
    </location>
</feature>
<keyword evidence="1" id="KW-0175">Coiled coil</keyword>
<sequence length="331" mass="38099">VVIYSDSASTEEVRSIVSTVIFSSWNMSHQDEINYLREEINRKNSHIYLLEEANSKLREDVSLARASSRDNFNNQESTPRSNGATAGARDLEYLVFKINTLEGTLLKNESVIKDLHKSMEGKINFLLKNSKSKSISKKEMDFDDLKKQLDSKNQEITKLKEELMEKPQENLEVSKQLMSANSSGKTQLNAQSKKNKKENGEEIFKLKKRIDELNMDLQLSKQNLRDSEKDLQNKNDIIQSQKRLIDLLQDHRSFFRLDIRTLTGERIFLQVLPSDTVEFVKGMVEYYTGTPVDGIRLIFDGKLLVEDGRTLSDYNITQASEMTFVRKLIGD</sequence>
<dbReference type="InterPro" id="IPR050158">
    <property type="entry name" value="Ubiquitin_ubiquitin-like"/>
</dbReference>
<organism evidence="4">
    <name type="scientific">Homalodisca liturata</name>
    <dbReference type="NCBI Taxonomy" id="320908"/>
    <lineage>
        <taxon>Eukaryota</taxon>
        <taxon>Metazoa</taxon>
        <taxon>Ecdysozoa</taxon>
        <taxon>Arthropoda</taxon>
        <taxon>Hexapoda</taxon>
        <taxon>Insecta</taxon>
        <taxon>Pterygota</taxon>
        <taxon>Neoptera</taxon>
        <taxon>Paraneoptera</taxon>
        <taxon>Hemiptera</taxon>
        <taxon>Auchenorrhyncha</taxon>
        <taxon>Membracoidea</taxon>
        <taxon>Cicadellidae</taxon>
        <taxon>Cicadellinae</taxon>
        <taxon>Proconiini</taxon>
        <taxon>Homalodisca</taxon>
    </lineage>
</organism>
<feature type="region of interest" description="Disordered" evidence="2">
    <location>
        <begin position="178"/>
        <end position="198"/>
    </location>
</feature>
<dbReference type="SMART" id="SM00213">
    <property type="entry name" value="UBQ"/>
    <property type="match status" value="1"/>
</dbReference>
<feature type="non-terminal residue" evidence="4">
    <location>
        <position position="1"/>
    </location>
</feature>
<dbReference type="InterPro" id="IPR019956">
    <property type="entry name" value="Ubiquitin_dom"/>
</dbReference>
<dbReference type="PANTHER" id="PTHR10666">
    <property type="entry name" value="UBIQUITIN"/>
    <property type="match status" value="1"/>
</dbReference>
<gene>
    <name evidence="4" type="ORF">g.22626</name>
</gene>
<dbReference type="InterPro" id="IPR000626">
    <property type="entry name" value="Ubiquitin-like_dom"/>
</dbReference>
<dbReference type="Gene3D" id="3.10.20.90">
    <property type="entry name" value="Phosphatidylinositol 3-kinase Catalytic Subunit, Chain A, domain 1"/>
    <property type="match status" value="1"/>
</dbReference>
<dbReference type="PRINTS" id="PR00348">
    <property type="entry name" value="UBIQUITIN"/>
</dbReference>
<dbReference type="InterPro" id="IPR029071">
    <property type="entry name" value="Ubiquitin-like_domsf"/>
</dbReference>
<evidence type="ECO:0000256" key="1">
    <source>
        <dbReference type="SAM" id="Coils"/>
    </source>
</evidence>
<evidence type="ECO:0000256" key="2">
    <source>
        <dbReference type="SAM" id="MobiDB-lite"/>
    </source>
</evidence>
<proteinExistence type="predicted"/>
<name>A0A1B6K2X7_9HEMI</name>
<feature type="compositionally biased region" description="Polar residues" evidence="2">
    <location>
        <begin position="178"/>
        <end position="192"/>
    </location>
</feature>